<accession>A0A1R3RC52</accession>
<organism evidence="3 4">
    <name type="scientific">Aspergillus carbonarius (strain ITEM 5010)</name>
    <dbReference type="NCBI Taxonomy" id="602072"/>
    <lineage>
        <taxon>Eukaryota</taxon>
        <taxon>Fungi</taxon>
        <taxon>Dikarya</taxon>
        <taxon>Ascomycota</taxon>
        <taxon>Pezizomycotina</taxon>
        <taxon>Eurotiomycetes</taxon>
        <taxon>Eurotiomycetidae</taxon>
        <taxon>Eurotiales</taxon>
        <taxon>Aspergillaceae</taxon>
        <taxon>Aspergillus</taxon>
        <taxon>Aspergillus subgen. Circumdati</taxon>
    </lineage>
</organism>
<dbReference type="STRING" id="602072.A0A1R3RC52"/>
<dbReference type="PANTHER" id="PTHR14187">
    <property type="entry name" value="ALPHA KINASE/ELONGATION FACTOR 2 KINASE"/>
    <property type="match status" value="1"/>
</dbReference>
<sequence length="569" mass="64243">MAQYRNRRIVIAVDYGTTATSVAYQVMTGNASDSPVVMTNWPGYSGVGHVARVPSVYAYDEENWNRWGNLRRSTRNFTSDSPNWDRWGFQVTPNDKACAWMKLELNRPDYQFGDSYDDFNRFTGLGIGRVPHGKQAIQVVADFFERLYNHIWTEIGTPILPVQYVITVPAAFTPEGKASIRNAALRTSFGCQATISSDLTEPEAAASYVFSGDYLPGVKASIKDKVLVCDLGGGTTDTAAFEVLDVGNPIQVKQLTAAQGDEMGGTAIDRAFYQMMAERFWERFSNKSSSEIGPGSLFMTEFENVKRCFTGGEDEQTRFYLPLAMGLLPNSEHYENAGIILSMTDLRSIFYSLANRICRFVMEQFELAGNNPYVKFIVIVGGLSRAPWIQAAFNMLFAEFADVRVIFPQQPDTAVVQGAVIHAVQTTGPARVPCPSSYGLRWDDKMYWILHKGTLYLDGHTETATFTKKHVEQDLLQVWMPLYKSEQDGVTGPTVQKDQVALAKDIYVNFNQTDLSLFPHWREPNLNFRNFYELKFHIEVTYKWSEGKIRVRALALKEDVVLFEDDVFI</sequence>
<dbReference type="Pfam" id="PF00012">
    <property type="entry name" value="HSP70"/>
    <property type="match status" value="1"/>
</dbReference>
<dbReference type="AlphaFoldDB" id="A0A1R3RC52"/>
<dbReference type="OMA" id="LANRICR"/>
<keyword evidence="4" id="KW-1185">Reference proteome</keyword>
<dbReference type="PANTHER" id="PTHR14187:SF81">
    <property type="entry name" value="HSP70 FAMILY PROTEIN (AFU_ORTHOLOGUE AFUA_4G14040)"/>
    <property type="match status" value="1"/>
</dbReference>
<evidence type="ECO:0000313" key="3">
    <source>
        <dbReference type="EMBL" id="OOF92071.1"/>
    </source>
</evidence>
<dbReference type="EMBL" id="KV907508">
    <property type="protein sequence ID" value="OOF92071.1"/>
    <property type="molecule type" value="Genomic_DNA"/>
</dbReference>
<dbReference type="PRINTS" id="PR00301">
    <property type="entry name" value="HEATSHOCK70"/>
</dbReference>
<evidence type="ECO:0000256" key="2">
    <source>
        <dbReference type="ARBA" id="ARBA00022840"/>
    </source>
</evidence>
<dbReference type="CDD" id="cd10170">
    <property type="entry name" value="ASKHA_NBD_HSP70"/>
    <property type="match status" value="1"/>
</dbReference>
<dbReference type="OrthoDB" id="2963168at2759"/>
<gene>
    <name evidence="3" type="ORF">ASPCADRAFT_8934</name>
</gene>
<keyword evidence="2" id="KW-0067">ATP-binding</keyword>
<dbReference type="Gene3D" id="3.30.420.40">
    <property type="match status" value="2"/>
</dbReference>
<keyword evidence="1" id="KW-0547">Nucleotide-binding</keyword>
<name>A0A1R3RC52_ASPC5</name>
<evidence type="ECO:0000256" key="1">
    <source>
        <dbReference type="ARBA" id="ARBA00022741"/>
    </source>
</evidence>
<protein>
    <submittedName>
        <fullName evidence="3">Uncharacterized protein</fullName>
    </submittedName>
</protein>
<dbReference type="Gene3D" id="3.90.640.10">
    <property type="entry name" value="Actin, Chain A, domain 4"/>
    <property type="match status" value="1"/>
</dbReference>
<dbReference type="GO" id="GO:0140662">
    <property type="term" value="F:ATP-dependent protein folding chaperone"/>
    <property type="evidence" value="ECO:0007669"/>
    <property type="project" value="InterPro"/>
</dbReference>
<dbReference type="InterPro" id="IPR043129">
    <property type="entry name" value="ATPase_NBD"/>
</dbReference>
<proteinExistence type="predicted"/>
<dbReference type="SUPFAM" id="SSF53067">
    <property type="entry name" value="Actin-like ATPase domain"/>
    <property type="match status" value="2"/>
</dbReference>
<dbReference type="GO" id="GO:0005524">
    <property type="term" value="F:ATP binding"/>
    <property type="evidence" value="ECO:0007669"/>
    <property type="project" value="UniProtKB-KW"/>
</dbReference>
<reference evidence="4" key="1">
    <citation type="journal article" date="2017" name="Genome Biol.">
        <title>Comparative genomics reveals high biological diversity and specific adaptations in the industrially and medically important fungal genus Aspergillus.</title>
        <authorList>
            <person name="de Vries R.P."/>
            <person name="Riley R."/>
            <person name="Wiebenga A."/>
            <person name="Aguilar-Osorio G."/>
            <person name="Amillis S."/>
            <person name="Uchima C.A."/>
            <person name="Anderluh G."/>
            <person name="Asadollahi M."/>
            <person name="Askin M."/>
            <person name="Barry K."/>
            <person name="Battaglia E."/>
            <person name="Bayram O."/>
            <person name="Benocci T."/>
            <person name="Braus-Stromeyer S.A."/>
            <person name="Caldana C."/>
            <person name="Canovas D."/>
            <person name="Cerqueira G.C."/>
            <person name="Chen F."/>
            <person name="Chen W."/>
            <person name="Choi C."/>
            <person name="Clum A."/>
            <person name="Dos Santos R.A."/>
            <person name="Damasio A.R."/>
            <person name="Diallinas G."/>
            <person name="Emri T."/>
            <person name="Fekete E."/>
            <person name="Flipphi M."/>
            <person name="Freyberg S."/>
            <person name="Gallo A."/>
            <person name="Gournas C."/>
            <person name="Habgood R."/>
            <person name="Hainaut M."/>
            <person name="Harispe M.L."/>
            <person name="Henrissat B."/>
            <person name="Hilden K.S."/>
            <person name="Hope R."/>
            <person name="Hossain A."/>
            <person name="Karabika E."/>
            <person name="Karaffa L."/>
            <person name="Karanyi Z."/>
            <person name="Krasevec N."/>
            <person name="Kuo A."/>
            <person name="Kusch H."/>
            <person name="LaButti K."/>
            <person name="Lagendijk E.L."/>
            <person name="Lapidus A."/>
            <person name="Levasseur A."/>
            <person name="Lindquist E."/>
            <person name="Lipzen A."/>
            <person name="Logrieco A.F."/>
            <person name="MacCabe A."/>
            <person name="Maekelae M.R."/>
            <person name="Malavazi I."/>
            <person name="Melin P."/>
            <person name="Meyer V."/>
            <person name="Mielnichuk N."/>
            <person name="Miskei M."/>
            <person name="Molnar A.P."/>
            <person name="Mule G."/>
            <person name="Ngan C.Y."/>
            <person name="Orejas M."/>
            <person name="Orosz E."/>
            <person name="Ouedraogo J.P."/>
            <person name="Overkamp K.M."/>
            <person name="Park H.-S."/>
            <person name="Perrone G."/>
            <person name="Piumi F."/>
            <person name="Punt P.J."/>
            <person name="Ram A.F."/>
            <person name="Ramon A."/>
            <person name="Rauscher S."/>
            <person name="Record E."/>
            <person name="Riano-Pachon D.M."/>
            <person name="Robert V."/>
            <person name="Roehrig J."/>
            <person name="Ruller R."/>
            <person name="Salamov A."/>
            <person name="Salih N.S."/>
            <person name="Samson R.A."/>
            <person name="Sandor E."/>
            <person name="Sanguinetti M."/>
            <person name="Schuetze T."/>
            <person name="Sepcic K."/>
            <person name="Shelest E."/>
            <person name="Sherlock G."/>
            <person name="Sophianopoulou V."/>
            <person name="Squina F.M."/>
            <person name="Sun H."/>
            <person name="Susca A."/>
            <person name="Todd R.B."/>
            <person name="Tsang A."/>
            <person name="Unkles S.E."/>
            <person name="van de Wiele N."/>
            <person name="van Rossen-Uffink D."/>
            <person name="Oliveira J.V."/>
            <person name="Vesth T.C."/>
            <person name="Visser J."/>
            <person name="Yu J.-H."/>
            <person name="Zhou M."/>
            <person name="Andersen M.R."/>
            <person name="Archer D.B."/>
            <person name="Baker S.E."/>
            <person name="Benoit I."/>
            <person name="Brakhage A.A."/>
            <person name="Braus G.H."/>
            <person name="Fischer R."/>
            <person name="Frisvad J.C."/>
            <person name="Goldman G.H."/>
            <person name="Houbraken J."/>
            <person name="Oakley B."/>
            <person name="Pocsi I."/>
            <person name="Scazzocchio C."/>
            <person name="Seiboth B."/>
            <person name="vanKuyk P.A."/>
            <person name="Wortman J."/>
            <person name="Dyer P.S."/>
            <person name="Grigoriev I.V."/>
        </authorList>
    </citation>
    <scope>NUCLEOTIDE SEQUENCE [LARGE SCALE GENOMIC DNA]</scope>
    <source>
        <strain evidence="4">ITEM 5010</strain>
    </source>
</reference>
<evidence type="ECO:0000313" key="4">
    <source>
        <dbReference type="Proteomes" id="UP000188318"/>
    </source>
</evidence>
<dbReference type="VEuPathDB" id="FungiDB:ASPCADRAFT_8934"/>
<dbReference type="InterPro" id="IPR013126">
    <property type="entry name" value="Hsp_70_fam"/>
</dbReference>
<dbReference type="Proteomes" id="UP000188318">
    <property type="component" value="Unassembled WGS sequence"/>
</dbReference>